<dbReference type="Gene3D" id="1.10.287.130">
    <property type="match status" value="1"/>
</dbReference>
<dbReference type="PANTHER" id="PTHR45453:SF1">
    <property type="entry name" value="PHOSPHATE REGULON SENSOR PROTEIN PHOR"/>
    <property type="match status" value="1"/>
</dbReference>
<dbReference type="CDD" id="cd00082">
    <property type="entry name" value="HisKA"/>
    <property type="match status" value="1"/>
</dbReference>
<dbReference type="InterPro" id="IPR003594">
    <property type="entry name" value="HATPase_dom"/>
</dbReference>
<dbReference type="SUPFAM" id="SSF55874">
    <property type="entry name" value="ATPase domain of HSP90 chaperone/DNA topoisomerase II/histidine kinase"/>
    <property type="match status" value="1"/>
</dbReference>
<dbReference type="Proteomes" id="UP000237640">
    <property type="component" value="Unassembled WGS sequence"/>
</dbReference>
<name>A0A2T0M6N3_9FLAO</name>
<feature type="transmembrane region" description="Helical" evidence="7">
    <location>
        <begin position="56"/>
        <end position="75"/>
    </location>
</feature>
<evidence type="ECO:0000259" key="8">
    <source>
        <dbReference type="PROSITE" id="PS50109"/>
    </source>
</evidence>
<dbReference type="SUPFAM" id="SSF47384">
    <property type="entry name" value="Homodimeric domain of signal transducing histidine kinase"/>
    <property type="match status" value="1"/>
</dbReference>
<evidence type="ECO:0000256" key="7">
    <source>
        <dbReference type="SAM" id="Phobius"/>
    </source>
</evidence>
<gene>
    <name evidence="9" type="ORF">CLV81_4017</name>
</gene>
<feature type="domain" description="Histidine kinase" evidence="8">
    <location>
        <begin position="218"/>
        <end position="431"/>
    </location>
</feature>
<keyword evidence="5 9" id="KW-0418">Kinase</keyword>
<dbReference type="InterPro" id="IPR003661">
    <property type="entry name" value="HisK_dim/P_dom"/>
</dbReference>
<protein>
    <recommendedName>
        <fullName evidence="2">histidine kinase</fullName>
        <ecNumber evidence="2">2.7.13.3</ecNumber>
    </recommendedName>
</protein>
<keyword evidence="7" id="KW-1133">Transmembrane helix</keyword>
<keyword evidence="7" id="KW-0812">Transmembrane</keyword>
<keyword evidence="6" id="KW-0902">Two-component regulatory system</keyword>
<dbReference type="InterPro" id="IPR036890">
    <property type="entry name" value="HATPase_C_sf"/>
</dbReference>
<dbReference type="Gene3D" id="3.30.565.10">
    <property type="entry name" value="Histidine kinase-like ATPase, C-terminal domain"/>
    <property type="match status" value="1"/>
</dbReference>
<evidence type="ECO:0000256" key="4">
    <source>
        <dbReference type="ARBA" id="ARBA00022679"/>
    </source>
</evidence>
<reference evidence="9 10" key="1">
    <citation type="submission" date="2018-03" db="EMBL/GenBank/DDBJ databases">
        <title>Genomic Encyclopedia of Archaeal and Bacterial Type Strains, Phase II (KMG-II): from individual species to whole genera.</title>
        <authorList>
            <person name="Goeker M."/>
        </authorList>
    </citation>
    <scope>NUCLEOTIDE SEQUENCE [LARGE SCALE GENOMIC DNA]</scope>
    <source>
        <strain evidence="9 10">DSM 25027</strain>
    </source>
</reference>
<comment type="catalytic activity">
    <reaction evidence="1">
        <text>ATP + protein L-histidine = ADP + protein N-phospho-L-histidine.</text>
        <dbReference type="EC" id="2.7.13.3"/>
    </reaction>
</comment>
<dbReference type="GO" id="GO:0016036">
    <property type="term" value="P:cellular response to phosphate starvation"/>
    <property type="evidence" value="ECO:0007669"/>
    <property type="project" value="TreeGrafter"/>
</dbReference>
<dbReference type="GO" id="GO:0000155">
    <property type="term" value="F:phosphorelay sensor kinase activity"/>
    <property type="evidence" value="ECO:0007669"/>
    <property type="project" value="InterPro"/>
</dbReference>
<feature type="transmembrane region" description="Helical" evidence="7">
    <location>
        <begin position="113"/>
        <end position="131"/>
    </location>
</feature>
<evidence type="ECO:0000313" key="10">
    <source>
        <dbReference type="Proteomes" id="UP000237640"/>
    </source>
</evidence>
<dbReference type="PANTHER" id="PTHR45453">
    <property type="entry name" value="PHOSPHATE REGULON SENSOR PROTEIN PHOR"/>
    <property type="match status" value="1"/>
</dbReference>
<feature type="transmembrane region" description="Helical" evidence="7">
    <location>
        <begin position="161"/>
        <end position="181"/>
    </location>
</feature>
<dbReference type="InterPro" id="IPR036097">
    <property type="entry name" value="HisK_dim/P_sf"/>
</dbReference>
<dbReference type="Pfam" id="PF00512">
    <property type="entry name" value="HisKA"/>
    <property type="match status" value="1"/>
</dbReference>
<evidence type="ECO:0000256" key="6">
    <source>
        <dbReference type="ARBA" id="ARBA00023012"/>
    </source>
</evidence>
<dbReference type="InterPro" id="IPR005467">
    <property type="entry name" value="His_kinase_dom"/>
</dbReference>
<evidence type="ECO:0000256" key="3">
    <source>
        <dbReference type="ARBA" id="ARBA00022553"/>
    </source>
</evidence>
<dbReference type="Pfam" id="PF02518">
    <property type="entry name" value="HATPase_c"/>
    <property type="match status" value="1"/>
</dbReference>
<feature type="transmembrane region" description="Helical" evidence="7">
    <location>
        <begin position="26"/>
        <end position="44"/>
    </location>
</feature>
<dbReference type="EMBL" id="PVYX01000003">
    <property type="protein sequence ID" value="PRX53116.1"/>
    <property type="molecule type" value="Genomic_DNA"/>
</dbReference>
<comment type="caution">
    <text evidence="9">The sequence shown here is derived from an EMBL/GenBank/DDBJ whole genome shotgun (WGS) entry which is preliminary data.</text>
</comment>
<keyword evidence="3" id="KW-0597">Phosphoprotein</keyword>
<evidence type="ECO:0000256" key="5">
    <source>
        <dbReference type="ARBA" id="ARBA00022777"/>
    </source>
</evidence>
<proteinExistence type="predicted"/>
<dbReference type="SMART" id="SM00388">
    <property type="entry name" value="HisKA"/>
    <property type="match status" value="1"/>
</dbReference>
<dbReference type="GO" id="GO:0004721">
    <property type="term" value="F:phosphoprotein phosphatase activity"/>
    <property type="evidence" value="ECO:0007669"/>
    <property type="project" value="TreeGrafter"/>
</dbReference>
<dbReference type="AlphaFoldDB" id="A0A2T0M6N3"/>
<evidence type="ECO:0000256" key="2">
    <source>
        <dbReference type="ARBA" id="ARBA00012438"/>
    </source>
</evidence>
<sequence length="440" mass="50328">MSILETTLSTFYKDKQVLVAINRNSIIFHVLIILVLAGLATNFFTEYQLGGLNKYAAKHLVVFSIVLISSVIWKLKWMTTSLLFIIMVYINILSSTIYLPFRLEDANLNFEAYFSRVEMIVFVMGLLLAVFEKPWHQFVVVGYNTAFIIACAMLYPELPLGKYILAFIMISSVGAVSFFVFNRVIRLQNELQEQHQVVSVQNEELMELTTFRKDIMKIIAHDLRTPIHQISMLTTITRNSKSKSDRNEYLGLLQQSIDKTYGMLDNLLNWAMQNDETLKSYMDINLYELVEGIKNQYSQNLSEKNLSLVNAVDKEFNLFYSKEVFQTVIRNLLTNAIKFSPQNQRILIDNMENESHFSLRVHNMAEQVDEEKLGKINTGQIVTSSLGTKKEKGSGKGLFICKRMLKKNNGGLKLSKSPKGVTAEIQIFKSIPFETNLGLA</sequence>
<accession>A0A2T0M6N3</accession>
<feature type="transmembrane region" description="Helical" evidence="7">
    <location>
        <begin position="82"/>
        <end position="101"/>
    </location>
</feature>
<dbReference type="PROSITE" id="PS50109">
    <property type="entry name" value="HIS_KIN"/>
    <property type="match status" value="1"/>
</dbReference>
<dbReference type="EC" id="2.7.13.3" evidence="2"/>
<dbReference type="InterPro" id="IPR050351">
    <property type="entry name" value="BphY/WalK/GraS-like"/>
</dbReference>
<keyword evidence="10" id="KW-1185">Reference proteome</keyword>
<keyword evidence="7" id="KW-0472">Membrane</keyword>
<feature type="transmembrane region" description="Helical" evidence="7">
    <location>
        <begin position="138"/>
        <end position="155"/>
    </location>
</feature>
<dbReference type="GO" id="GO:0005886">
    <property type="term" value="C:plasma membrane"/>
    <property type="evidence" value="ECO:0007669"/>
    <property type="project" value="TreeGrafter"/>
</dbReference>
<evidence type="ECO:0000313" key="9">
    <source>
        <dbReference type="EMBL" id="PRX53116.1"/>
    </source>
</evidence>
<organism evidence="9 10">
    <name type="scientific">Flagellimonas meridianipacifica</name>
    <dbReference type="NCBI Taxonomy" id="1080225"/>
    <lineage>
        <taxon>Bacteria</taxon>
        <taxon>Pseudomonadati</taxon>
        <taxon>Bacteroidota</taxon>
        <taxon>Flavobacteriia</taxon>
        <taxon>Flavobacteriales</taxon>
        <taxon>Flavobacteriaceae</taxon>
        <taxon>Flagellimonas</taxon>
    </lineage>
</organism>
<evidence type="ECO:0000256" key="1">
    <source>
        <dbReference type="ARBA" id="ARBA00000085"/>
    </source>
</evidence>
<keyword evidence="4" id="KW-0808">Transferase</keyword>